<sequence length="81" mass="9316">MSEEINVRFVIPKECVSEDDCCEEMKLAFTACEPHIGGGLQARWVHEKNFTEFNNLTKKDVFVLSQFDGEIFQKLKATKCL</sequence>
<dbReference type="AlphaFoldDB" id="A0A0N1IP28"/>
<evidence type="ECO:0000313" key="1">
    <source>
        <dbReference type="EMBL" id="KPJ13148.1"/>
    </source>
</evidence>
<protein>
    <submittedName>
        <fullName evidence="1">Uncharacterized protein</fullName>
    </submittedName>
</protein>
<dbReference type="Proteomes" id="UP000053240">
    <property type="component" value="Unassembled WGS sequence"/>
</dbReference>
<dbReference type="Gene3D" id="3.40.50.10190">
    <property type="entry name" value="BRCT domain"/>
    <property type="match status" value="1"/>
</dbReference>
<dbReference type="InParanoid" id="A0A0N1IP28"/>
<gene>
    <name evidence="1" type="ORF">RR48_01419</name>
</gene>
<evidence type="ECO:0000313" key="2">
    <source>
        <dbReference type="Proteomes" id="UP000053240"/>
    </source>
</evidence>
<dbReference type="InterPro" id="IPR036420">
    <property type="entry name" value="BRCT_dom_sf"/>
</dbReference>
<proteinExistence type="predicted"/>
<name>A0A0N1IP28_PAPMA</name>
<reference evidence="1 2" key="1">
    <citation type="journal article" date="2015" name="Nat. Commun.">
        <title>Outbred genome sequencing and CRISPR/Cas9 gene editing in butterflies.</title>
        <authorList>
            <person name="Li X."/>
            <person name="Fan D."/>
            <person name="Zhang W."/>
            <person name="Liu G."/>
            <person name="Zhang L."/>
            <person name="Zhao L."/>
            <person name="Fang X."/>
            <person name="Chen L."/>
            <person name="Dong Y."/>
            <person name="Chen Y."/>
            <person name="Ding Y."/>
            <person name="Zhao R."/>
            <person name="Feng M."/>
            <person name="Zhu Y."/>
            <person name="Feng Y."/>
            <person name="Jiang X."/>
            <person name="Zhu D."/>
            <person name="Xiang H."/>
            <person name="Feng X."/>
            <person name="Li S."/>
            <person name="Wang J."/>
            <person name="Zhang G."/>
            <person name="Kronforst M.R."/>
            <person name="Wang W."/>
        </authorList>
    </citation>
    <scope>NUCLEOTIDE SEQUENCE [LARGE SCALE GENOMIC DNA]</scope>
    <source>
        <strain evidence="1">Ya'a_city_454_Pm</strain>
        <tissue evidence="1">Whole body</tissue>
    </source>
</reference>
<accession>A0A0N1IP28</accession>
<organism evidence="1 2">
    <name type="scientific">Papilio machaon</name>
    <name type="common">Old World swallowtail butterfly</name>
    <dbReference type="NCBI Taxonomy" id="76193"/>
    <lineage>
        <taxon>Eukaryota</taxon>
        <taxon>Metazoa</taxon>
        <taxon>Ecdysozoa</taxon>
        <taxon>Arthropoda</taxon>
        <taxon>Hexapoda</taxon>
        <taxon>Insecta</taxon>
        <taxon>Pterygota</taxon>
        <taxon>Neoptera</taxon>
        <taxon>Endopterygota</taxon>
        <taxon>Lepidoptera</taxon>
        <taxon>Glossata</taxon>
        <taxon>Ditrysia</taxon>
        <taxon>Papilionoidea</taxon>
        <taxon>Papilionidae</taxon>
        <taxon>Papilioninae</taxon>
        <taxon>Papilio</taxon>
    </lineage>
</organism>
<keyword evidence="2" id="KW-1185">Reference proteome</keyword>
<dbReference type="EMBL" id="KQ460648">
    <property type="protein sequence ID" value="KPJ13148.1"/>
    <property type="molecule type" value="Genomic_DNA"/>
</dbReference>